<dbReference type="PRINTS" id="PR00344">
    <property type="entry name" value="BCTRLSENSOR"/>
</dbReference>
<keyword evidence="4" id="KW-0067">ATP-binding</keyword>
<dbReference type="PANTHER" id="PTHR43065">
    <property type="entry name" value="SENSOR HISTIDINE KINASE"/>
    <property type="match status" value="1"/>
</dbReference>
<evidence type="ECO:0000256" key="2">
    <source>
        <dbReference type="ARBA" id="ARBA00022741"/>
    </source>
</evidence>
<evidence type="ECO:0000256" key="5">
    <source>
        <dbReference type="ARBA" id="ARBA00023012"/>
    </source>
</evidence>
<feature type="domain" description="Histidine kinase" evidence="6">
    <location>
        <begin position="1"/>
        <end position="183"/>
    </location>
</feature>
<dbReference type="AlphaFoldDB" id="A0A380THH8"/>
<dbReference type="InterPro" id="IPR004358">
    <property type="entry name" value="Sig_transdc_His_kin-like_C"/>
</dbReference>
<proteinExistence type="predicted"/>
<dbReference type="EMBL" id="UIDG01000319">
    <property type="protein sequence ID" value="SUS07143.1"/>
    <property type="molecule type" value="Genomic_DNA"/>
</dbReference>
<dbReference type="InterPro" id="IPR036890">
    <property type="entry name" value="HATPase_C_sf"/>
</dbReference>
<evidence type="ECO:0000256" key="1">
    <source>
        <dbReference type="ARBA" id="ARBA00022679"/>
    </source>
</evidence>
<evidence type="ECO:0000259" key="6">
    <source>
        <dbReference type="PROSITE" id="PS50109"/>
    </source>
</evidence>
<dbReference type="SUPFAM" id="SSF55874">
    <property type="entry name" value="ATPase domain of HSP90 chaperone/DNA topoisomerase II/histidine kinase"/>
    <property type="match status" value="1"/>
</dbReference>
<accession>A0A380THH8</accession>
<dbReference type="GO" id="GO:0005524">
    <property type="term" value="F:ATP binding"/>
    <property type="evidence" value="ECO:0007669"/>
    <property type="project" value="UniProtKB-KW"/>
</dbReference>
<dbReference type="SMART" id="SM00448">
    <property type="entry name" value="REC"/>
    <property type="match status" value="1"/>
</dbReference>
<feature type="domain" description="Response regulatory" evidence="7">
    <location>
        <begin position="205"/>
        <end position="320"/>
    </location>
</feature>
<dbReference type="GO" id="GO:0004673">
    <property type="term" value="F:protein histidine kinase activity"/>
    <property type="evidence" value="ECO:0007669"/>
    <property type="project" value="UniProtKB-EC"/>
</dbReference>
<dbReference type="EC" id="2.7.13.3" evidence="8"/>
<protein>
    <submittedName>
        <fullName evidence="8">Putative Histidine kinase</fullName>
        <ecNumber evidence="8">2.7.13.3</ecNumber>
    </submittedName>
</protein>
<dbReference type="PROSITE" id="PS50109">
    <property type="entry name" value="HIS_KIN"/>
    <property type="match status" value="1"/>
</dbReference>
<dbReference type="Gene3D" id="3.40.50.2300">
    <property type="match status" value="1"/>
</dbReference>
<keyword evidence="5" id="KW-0902">Two-component regulatory system</keyword>
<sequence>MRIEDAVAQANEVVRGLLALSRNAPSHKVPTELGEVVSDTARLIRGLLPARIRLEIDVQPEQPVWVSGDKSQLQQLVLNLAVNSRDAIHGDGRILITARRIADTEGSADPVARLEISDTGEGIPPEMAEHIFEPFFSTRPREQGSGLGLAIVHGIVTDHGGRIQVRSDPGQGTTMAIDLPAIDPPPEASAELTPPAVQESRSQGMILVADDHRQIREIIAESLETAGFEVVSAADGNELLRLLDRHRKEVRLLVIDYDLPARSGVECVRTVRRAEGAPLPIIMITGAAAEGLEDALAGEALLLRKPFAMVDLVRVARRMTAVSENRGAP</sequence>
<dbReference type="GO" id="GO:0000160">
    <property type="term" value="P:phosphorelay signal transduction system"/>
    <property type="evidence" value="ECO:0007669"/>
    <property type="project" value="UniProtKB-KW"/>
</dbReference>
<evidence type="ECO:0000313" key="8">
    <source>
        <dbReference type="EMBL" id="SUS07143.1"/>
    </source>
</evidence>
<dbReference type="Pfam" id="PF00072">
    <property type="entry name" value="Response_reg"/>
    <property type="match status" value="1"/>
</dbReference>
<evidence type="ECO:0000259" key="7">
    <source>
        <dbReference type="PROSITE" id="PS50110"/>
    </source>
</evidence>
<dbReference type="SMART" id="SM00387">
    <property type="entry name" value="HATPase_c"/>
    <property type="match status" value="1"/>
</dbReference>
<dbReference type="InterPro" id="IPR011006">
    <property type="entry name" value="CheY-like_superfamily"/>
</dbReference>
<dbReference type="InterPro" id="IPR005467">
    <property type="entry name" value="His_kinase_dom"/>
</dbReference>
<reference evidence="8" key="1">
    <citation type="submission" date="2018-07" db="EMBL/GenBank/DDBJ databases">
        <authorList>
            <person name="Quirk P.G."/>
            <person name="Krulwich T.A."/>
        </authorList>
    </citation>
    <scope>NUCLEOTIDE SEQUENCE</scope>
</reference>
<dbReference type="SUPFAM" id="SSF52172">
    <property type="entry name" value="CheY-like"/>
    <property type="match status" value="1"/>
</dbReference>
<keyword evidence="3 8" id="KW-0418">Kinase</keyword>
<dbReference type="InterPro" id="IPR001789">
    <property type="entry name" value="Sig_transdc_resp-reg_receiver"/>
</dbReference>
<dbReference type="Gene3D" id="3.30.565.10">
    <property type="entry name" value="Histidine kinase-like ATPase, C-terminal domain"/>
    <property type="match status" value="1"/>
</dbReference>
<evidence type="ECO:0000256" key="3">
    <source>
        <dbReference type="ARBA" id="ARBA00022777"/>
    </source>
</evidence>
<organism evidence="8">
    <name type="scientific">metagenome</name>
    <dbReference type="NCBI Taxonomy" id="256318"/>
    <lineage>
        <taxon>unclassified sequences</taxon>
        <taxon>metagenomes</taxon>
    </lineage>
</organism>
<gene>
    <name evidence="8" type="ORF">DF3PB_3860001</name>
</gene>
<dbReference type="InterPro" id="IPR003594">
    <property type="entry name" value="HATPase_dom"/>
</dbReference>
<keyword evidence="1 8" id="KW-0808">Transferase</keyword>
<dbReference type="Pfam" id="PF02518">
    <property type="entry name" value="HATPase_c"/>
    <property type="match status" value="1"/>
</dbReference>
<dbReference type="PROSITE" id="PS50110">
    <property type="entry name" value="RESPONSE_REGULATORY"/>
    <property type="match status" value="1"/>
</dbReference>
<keyword evidence="2" id="KW-0547">Nucleotide-binding</keyword>
<dbReference type="PANTHER" id="PTHR43065:SF46">
    <property type="entry name" value="C4-DICARBOXYLATE TRANSPORT SENSOR PROTEIN DCTB"/>
    <property type="match status" value="1"/>
</dbReference>
<evidence type="ECO:0000256" key="4">
    <source>
        <dbReference type="ARBA" id="ARBA00022840"/>
    </source>
</evidence>
<name>A0A380THH8_9ZZZZ</name>